<dbReference type="SUPFAM" id="SSF57850">
    <property type="entry name" value="RING/U-box"/>
    <property type="match status" value="1"/>
</dbReference>
<dbReference type="Proteomes" id="UP000242188">
    <property type="component" value="Unassembled WGS sequence"/>
</dbReference>
<dbReference type="SUPFAM" id="SSF49599">
    <property type="entry name" value="TRAF domain-like"/>
    <property type="match status" value="1"/>
</dbReference>
<dbReference type="STRING" id="6573.A0A210PPG6"/>
<dbReference type="PANTHER" id="PTHR10131:SF157">
    <property type="entry name" value="RECEPTOR-ASSOCIATED FACTOR, PUTATIVE-RELATED"/>
    <property type="match status" value="1"/>
</dbReference>
<dbReference type="GO" id="GO:0004842">
    <property type="term" value="F:ubiquitin-protein transferase activity"/>
    <property type="evidence" value="ECO:0007669"/>
    <property type="project" value="InterPro"/>
</dbReference>
<keyword evidence="1" id="KW-0479">Metal-binding</keyword>
<reference evidence="8 9" key="1">
    <citation type="journal article" date="2017" name="Nat. Ecol. Evol.">
        <title>Scallop genome provides insights into evolution of bilaterian karyotype and development.</title>
        <authorList>
            <person name="Wang S."/>
            <person name="Zhang J."/>
            <person name="Jiao W."/>
            <person name="Li J."/>
            <person name="Xun X."/>
            <person name="Sun Y."/>
            <person name="Guo X."/>
            <person name="Huan P."/>
            <person name="Dong B."/>
            <person name="Zhang L."/>
            <person name="Hu X."/>
            <person name="Sun X."/>
            <person name="Wang J."/>
            <person name="Zhao C."/>
            <person name="Wang Y."/>
            <person name="Wang D."/>
            <person name="Huang X."/>
            <person name="Wang R."/>
            <person name="Lv J."/>
            <person name="Li Y."/>
            <person name="Zhang Z."/>
            <person name="Liu B."/>
            <person name="Lu W."/>
            <person name="Hui Y."/>
            <person name="Liang J."/>
            <person name="Zhou Z."/>
            <person name="Hou R."/>
            <person name="Li X."/>
            <person name="Liu Y."/>
            <person name="Li H."/>
            <person name="Ning X."/>
            <person name="Lin Y."/>
            <person name="Zhao L."/>
            <person name="Xing Q."/>
            <person name="Dou J."/>
            <person name="Li Y."/>
            <person name="Mao J."/>
            <person name="Guo H."/>
            <person name="Dou H."/>
            <person name="Li T."/>
            <person name="Mu C."/>
            <person name="Jiang W."/>
            <person name="Fu Q."/>
            <person name="Fu X."/>
            <person name="Miao Y."/>
            <person name="Liu J."/>
            <person name="Yu Q."/>
            <person name="Li R."/>
            <person name="Liao H."/>
            <person name="Li X."/>
            <person name="Kong Y."/>
            <person name="Jiang Z."/>
            <person name="Chourrout D."/>
            <person name="Li R."/>
            <person name="Bao Z."/>
        </authorList>
    </citation>
    <scope>NUCLEOTIDE SEQUENCE [LARGE SCALE GENOMIC DNA]</scope>
    <source>
        <strain evidence="8 9">PY_sf001</strain>
    </source>
</reference>
<dbReference type="Pfam" id="PF00097">
    <property type="entry name" value="zf-C3HC4"/>
    <property type="match status" value="1"/>
</dbReference>
<dbReference type="GO" id="GO:0016567">
    <property type="term" value="P:protein ubiquitination"/>
    <property type="evidence" value="ECO:0007669"/>
    <property type="project" value="InterPro"/>
</dbReference>
<dbReference type="Gene3D" id="3.30.40.10">
    <property type="entry name" value="Zinc/RING finger domain, C3HC4 (zinc finger)"/>
    <property type="match status" value="2"/>
</dbReference>
<keyword evidence="5" id="KW-0175">Coiled coil</keyword>
<dbReference type="EMBL" id="NEDP02005568">
    <property type="protein sequence ID" value="OWF38372.1"/>
    <property type="molecule type" value="Genomic_DNA"/>
</dbReference>
<sequence length="345" mass="39181">MGYGTHRFITTVDPNLICGICGSVLEDPVLTPCGHSFCRLCLNTWLSKPDVRTCPECRSKVTESEMKPVLSLRNLINGFDVTCDNNDRGCKVITKLEKLACHIETCGYVPVKCAGCGTNIHRYELAAHQMRCEGIAAAIKDDVDNERSLAASRLGNIRLNASITSAEVSNLVSRISFLEQQLKTFKRDLQVSESKNRVLEREYRKSREELQEKRNELLDAQYADFDPDYDYGYTPESIAKLSLLIARFLLKKPSYADSDRIFSAIKRCYENYARCGNEYEHDVHMLVASAFASNWFGEAQRINFHCWLQSIARYRQATQNCKSMSSALFDRKSSQNETSPRAFVL</sequence>
<dbReference type="SMART" id="SM00504">
    <property type="entry name" value="Ubox"/>
    <property type="match status" value="1"/>
</dbReference>
<dbReference type="PANTHER" id="PTHR10131">
    <property type="entry name" value="TNF RECEPTOR ASSOCIATED FACTOR"/>
    <property type="match status" value="1"/>
</dbReference>
<comment type="caution">
    <text evidence="8">The sequence shown here is derived from an EMBL/GenBank/DDBJ whole genome shotgun (WGS) entry which is preliminary data.</text>
</comment>
<evidence type="ECO:0000313" key="8">
    <source>
        <dbReference type="EMBL" id="OWF38372.1"/>
    </source>
</evidence>
<evidence type="ECO:0000256" key="4">
    <source>
        <dbReference type="PROSITE-ProRule" id="PRU00175"/>
    </source>
</evidence>
<proteinExistence type="predicted"/>
<feature type="coiled-coil region" evidence="5">
    <location>
        <begin position="168"/>
        <end position="223"/>
    </location>
</feature>
<evidence type="ECO:0000313" key="9">
    <source>
        <dbReference type="Proteomes" id="UP000242188"/>
    </source>
</evidence>
<evidence type="ECO:0000256" key="3">
    <source>
        <dbReference type="ARBA" id="ARBA00022833"/>
    </source>
</evidence>
<dbReference type="InterPro" id="IPR001841">
    <property type="entry name" value="Znf_RING"/>
</dbReference>
<evidence type="ECO:0000259" key="7">
    <source>
        <dbReference type="PROSITE" id="PS51698"/>
    </source>
</evidence>
<dbReference type="PROSITE" id="PS00518">
    <property type="entry name" value="ZF_RING_1"/>
    <property type="match status" value="1"/>
</dbReference>
<dbReference type="InterPro" id="IPR017907">
    <property type="entry name" value="Znf_RING_CS"/>
</dbReference>
<dbReference type="OrthoDB" id="1630758at2759"/>
<dbReference type="GO" id="GO:0008270">
    <property type="term" value="F:zinc ion binding"/>
    <property type="evidence" value="ECO:0007669"/>
    <property type="project" value="UniProtKB-KW"/>
</dbReference>
<dbReference type="AlphaFoldDB" id="A0A210PPG6"/>
<dbReference type="InterPro" id="IPR013083">
    <property type="entry name" value="Znf_RING/FYVE/PHD"/>
</dbReference>
<keyword evidence="9" id="KW-1185">Reference proteome</keyword>
<gene>
    <name evidence="8" type="ORF">KP79_PYT10751</name>
</gene>
<accession>A0A210PPG6</accession>
<evidence type="ECO:0000256" key="5">
    <source>
        <dbReference type="SAM" id="Coils"/>
    </source>
</evidence>
<dbReference type="SMART" id="SM00184">
    <property type="entry name" value="RING"/>
    <property type="match status" value="1"/>
</dbReference>
<organism evidence="8 9">
    <name type="scientific">Mizuhopecten yessoensis</name>
    <name type="common">Japanese scallop</name>
    <name type="synonym">Patinopecten yessoensis</name>
    <dbReference type="NCBI Taxonomy" id="6573"/>
    <lineage>
        <taxon>Eukaryota</taxon>
        <taxon>Metazoa</taxon>
        <taxon>Spiralia</taxon>
        <taxon>Lophotrochozoa</taxon>
        <taxon>Mollusca</taxon>
        <taxon>Bivalvia</taxon>
        <taxon>Autobranchia</taxon>
        <taxon>Pteriomorphia</taxon>
        <taxon>Pectinida</taxon>
        <taxon>Pectinoidea</taxon>
        <taxon>Pectinidae</taxon>
        <taxon>Mizuhopecten</taxon>
    </lineage>
</organism>
<dbReference type="InterPro" id="IPR003613">
    <property type="entry name" value="Ubox_domain"/>
</dbReference>
<name>A0A210PPG6_MIZYE</name>
<dbReference type="PROSITE" id="PS51698">
    <property type="entry name" value="U_BOX"/>
    <property type="match status" value="1"/>
</dbReference>
<evidence type="ECO:0000256" key="1">
    <source>
        <dbReference type="ARBA" id="ARBA00022723"/>
    </source>
</evidence>
<keyword evidence="2 4" id="KW-0863">Zinc-finger</keyword>
<dbReference type="InterPro" id="IPR018957">
    <property type="entry name" value="Znf_C3HC4_RING-type"/>
</dbReference>
<evidence type="ECO:0000259" key="6">
    <source>
        <dbReference type="PROSITE" id="PS50089"/>
    </source>
</evidence>
<dbReference type="GO" id="GO:0043122">
    <property type="term" value="P:regulation of canonical NF-kappaB signal transduction"/>
    <property type="evidence" value="ECO:0007669"/>
    <property type="project" value="TreeGrafter"/>
</dbReference>
<protein>
    <submittedName>
        <fullName evidence="8">E3 ubiquitin-protein ligase PDZRN3</fullName>
    </submittedName>
</protein>
<feature type="domain" description="RING-type" evidence="6">
    <location>
        <begin position="18"/>
        <end position="58"/>
    </location>
</feature>
<keyword evidence="3" id="KW-0862">Zinc</keyword>
<evidence type="ECO:0000256" key="2">
    <source>
        <dbReference type="ARBA" id="ARBA00022771"/>
    </source>
</evidence>
<dbReference type="PROSITE" id="PS50089">
    <property type="entry name" value="ZF_RING_2"/>
    <property type="match status" value="1"/>
</dbReference>
<feature type="domain" description="U-box" evidence="7">
    <location>
        <begin position="11"/>
        <end position="86"/>
    </location>
</feature>